<evidence type="ECO:0000313" key="2">
    <source>
        <dbReference type="Proteomes" id="UP000014028"/>
    </source>
</evidence>
<gene>
    <name evidence="1" type="ORF">IKC_06414</name>
</gene>
<sequence length="81" mass="9521">MFKIVNMDLNDYEASPDILRVLAHPMRLRIVKKMIEMGSLNVFQIGARQHRHQAKEKEMPSNRKNRGISFYISNSISLFMQ</sequence>
<evidence type="ECO:0008006" key="3">
    <source>
        <dbReference type="Google" id="ProtNLM"/>
    </source>
</evidence>
<dbReference type="Proteomes" id="UP000014028">
    <property type="component" value="Unassembled WGS sequence"/>
</dbReference>
<accession>A0A9W5R265</accession>
<dbReference type="RefSeq" id="WP_016123595.1">
    <property type="nucleotide sequence ID" value="NZ_KB976838.1"/>
</dbReference>
<proteinExistence type="predicted"/>
<name>A0A9W5R265_BACCE</name>
<comment type="caution">
    <text evidence="1">The sequence shown here is derived from an EMBL/GenBank/DDBJ whole genome shotgun (WGS) entry which is preliminary data.</text>
</comment>
<dbReference type="EMBL" id="AHFK01000082">
    <property type="protein sequence ID" value="EOQ04830.1"/>
    <property type="molecule type" value="Genomic_DNA"/>
</dbReference>
<evidence type="ECO:0000313" key="1">
    <source>
        <dbReference type="EMBL" id="EOQ04830.1"/>
    </source>
</evidence>
<reference evidence="1 2" key="1">
    <citation type="submission" date="2012-12" db="EMBL/GenBank/DDBJ databases">
        <title>The Genome Sequence of Bacillus cereus VD184.</title>
        <authorList>
            <consortium name="The Broad Institute Genome Sequencing Platform"/>
            <consortium name="The Broad Institute Genome Sequencing Center for Infectious Disease"/>
            <person name="Feldgarden M."/>
            <person name="Van der Auwera G.A."/>
            <person name="Mahillon J."/>
            <person name="Duprez V."/>
            <person name="Timmery S."/>
            <person name="Mattelet C."/>
            <person name="Dierick K."/>
            <person name="Sun M."/>
            <person name="Yu Z."/>
            <person name="Zhu L."/>
            <person name="Hu X."/>
            <person name="Shank E.B."/>
            <person name="Swiecicka I."/>
            <person name="Hansen B.M."/>
            <person name="Andrup L."/>
            <person name="Walker B."/>
            <person name="Young S.K."/>
            <person name="Zeng Q."/>
            <person name="Gargeya S."/>
            <person name="Fitzgerald M."/>
            <person name="Haas B."/>
            <person name="Abouelleil A."/>
            <person name="Alvarado L."/>
            <person name="Arachchi H.M."/>
            <person name="Berlin A.M."/>
            <person name="Chapman S.B."/>
            <person name="Dewar J."/>
            <person name="Goldberg J."/>
            <person name="Griggs A."/>
            <person name="Gujja S."/>
            <person name="Hansen M."/>
            <person name="Howarth C."/>
            <person name="Imamovic A."/>
            <person name="Larimer J."/>
            <person name="McCowan C."/>
            <person name="Murphy C."/>
            <person name="Neiman D."/>
            <person name="Pearson M."/>
            <person name="Priest M."/>
            <person name="Roberts A."/>
            <person name="Saif S."/>
            <person name="Shea T."/>
            <person name="Sisk P."/>
            <person name="Sykes S."/>
            <person name="Wortman J."/>
            <person name="Nusbaum C."/>
            <person name="Birren B."/>
        </authorList>
    </citation>
    <scope>NUCLEOTIDE SEQUENCE [LARGE SCALE GENOMIC DNA]</scope>
    <source>
        <strain evidence="1 2">VD184</strain>
    </source>
</reference>
<protein>
    <recommendedName>
        <fullName evidence="3">HTH arsR-type domain-containing protein</fullName>
    </recommendedName>
</protein>
<dbReference type="AlphaFoldDB" id="A0A9W5R265"/>
<organism evidence="1 2">
    <name type="scientific">Bacillus cereus VD184</name>
    <dbReference type="NCBI Taxonomy" id="1053242"/>
    <lineage>
        <taxon>Bacteria</taxon>
        <taxon>Bacillati</taxon>
        <taxon>Bacillota</taxon>
        <taxon>Bacilli</taxon>
        <taxon>Bacillales</taxon>
        <taxon>Bacillaceae</taxon>
        <taxon>Bacillus</taxon>
        <taxon>Bacillus cereus group</taxon>
    </lineage>
</organism>